<evidence type="ECO:0000256" key="8">
    <source>
        <dbReference type="PIRSR" id="PIRSR600246-2"/>
    </source>
</evidence>
<evidence type="ECO:0000256" key="10">
    <source>
        <dbReference type="SAM" id="MobiDB-lite"/>
    </source>
</evidence>
<reference evidence="11" key="1">
    <citation type="submission" date="2019-03" db="EMBL/GenBank/DDBJ databases">
        <title>WGS assembly of Setaria viridis.</title>
        <authorList>
            <person name="Huang P."/>
            <person name="Jenkins J."/>
            <person name="Grimwood J."/>
            <person name="Barry K."/>
            <person name="Healey A."/>
            <person name="Mamidi S."/>
            <person name="Sreedasyam A."/>
            <person name="Shu S."/>
            <person name="Feldman M."/>
            <person name="Wu J."/>
            <person name="Yu Y."/>
            <person name="Chen C."/>
            <person name="Johnson J."/>
            <person name="Rokhsar D."/>
            <person name="Baxter I."/>
            <person name="Schmutz J."/>
            <person name="Brutnell T."/>
            <person name="Kellogg E."/>
        </authorList>
    </citation>
    <scope>NUCLEOTIDE SEQUENCE [LARGE SCALE GENOMIC DNA]</scope>
</reference>
<feature type="region of interest" description="Disordered" evidence="10">
    <location>
        <begin position="191"/>
        <end position="215"/>
    </location>
</feature>
<evidence type="ECO:0000256" key="5">
    <source>
        <dbReference type="ARBA" id="ARBA00022801"/>
    </source>
</evidence>
<evidence type="ECO:0000256" key="6">
    <source>
        <dbReference type="ARBA" id="ARBA00022813"/>
    </source>
</evidence>
<dbReference type="GO" id="GO:0004067">
    <property type="term" value="F:asparaginase activity"/>
    <property type="evidence" value="ECO:0007669"/>
    <property type="project" value="UniProtKB-ARBA"/>
</dbReference>
<evidence type="ECO:0000313" key="12">
    <source>
        <dbReference type="Proteomes" id="UP000298652"/>
    </source>
</evidence>
<dbReference type="EMBL" id="CM016560">
    <property type="protein sequence ID" value="TKV92624.1"/>
    <property type="molecule type" value="Genomic_DNA"/>
</dbReference>
<feature type="active site" description="Nucleophile" evidence="7">
    <location>
        <position position="216"/>
    </location>
</feature>
<comment type="subunit">
    <text evidence="2">Heterotetramer of two alpha and two beta chains arranged as a dimer of alpha/beta heterodimers.</text>
</comment>
<dbReference type="FunFam" id="3.60.20.30:FF:000001">
    <property type="entry name" value="Isoaspartyl peptidase/L-asparaginase"/>
    <property type="match status" value="1"/>
</dbReference>
<dbReference type="AlphaFoldDB" id="A0A4U6SWE2"/>
<dbReference type="Gene3D" id="3.60.20.30">
    <property type="entry name" value="(Glycosyl)asparaginase"/>
    <property type="match status" value="1"/>
</dbReference>
<dbReference type="OMA" id="MGIIMVD"/>
<protein>
    <recommendedName>
        <fullName evidence="3">beta-aspartyl-peptidase</fullName>
        <ecNumber evidence="3">3.4.19.5</ecNumber>
    </recommendedName>
</protein>
<dbReference type="PANTHER" id="PTHR10188">
    <property type="entry name" value="L-ASPARAGINASE"/>
    <property type="match status" value="1"/>
</dbReference>
<feature type="site" description="Cleavage; by autolysis" evidence="9">
    <location>
        <begin position="215"/>
        <end position="216"/>
    </location>
</feature>
<dbReference type="CDD" id="cd04701">
    <property type="entry name" value="Asparaginase_2"/>
    <property type="match status" value="1"/>
</dbReference>
<evidence type="ECO:0000313" key="11">
    <source>
        <dbReference type="EMBL" id="TKV92624.1"/>
    </source>
</evidence>
<dbReference type="InterPro" id="IPR029055">
    <property type="entry name" value="Ntn_hydrolases_N"/>
</dbReference>
<feature type="binding site" evidence="8">
    <location>
        <begin position="244"/>
        <end position="247"/>
    </location>
    <ligand>
        <name>substrate</name>
    </ligand>
</feature>
<evidence type="ECO:0000256" key="7">
    <source>
        <dbReference type="PIRSR" id="PIRSR600246-1"/>
    </source>
</evidence>
<feature type="binding site" evidence="8">
    <location>
        <begin position="266"/>
        <end position="269"/>
    </location>
    <ligand>
        <name>substrate</name>
    </ligand>
</feature>
<evidence type="ECO:0000256" key="3">
    <source>
        <dbReference type="ARBA" id="ARBA00012879"/>
    </source>
</evidence>
<dbReference type="InterPro" id="IPR000246">
    <property type="entry name" value="Peptidase_T2"/>
</dbReference>
<evidence type="ECO:0000256" key="1">
    <source>
        <dbReference type="ARBA" id="ARBA00000306"/>
    </source>
</evidence>
<dbReference type="GO" id="GO:0008798">
    <property type="term" value="F:beta-aspartyl-peptidase activity"/>
    <property type="evidence" value="ECO:0007669"/>
    <property type="project" value="UniProtKB-EC"/>
</dbReference>
<evidence type="ECO:0000256" key="2">
    <source>
        <dbReference type="ARBA" id="ARBA00011601"/>
    </source>
</evidence>
<dbReference type="PANTHER" id="PTHR10188:SF6">
    <property type="entry name" value="N(4)-(BETA-N-ACETYLGLUCOSAMINYL)-L-ASPARAGINASE"/>
    <property type="match status" value="1"/>
</dbReference>
<name>A0A4U6SWE2_SETVI</name>
<keyword evidence="5" id="KW-0378">Hydrolase</keyword>
<sequence length="358" mass="37595">MGWALALHGGAGDVPRTLPPETREPRLAALRRCLDLGAAALRDGRAALDVVELVVRELEDCPHFNAGRGSVLTADGTVEMEACVMEGATLRCGAVAGLSTVANAVSLARLVMEKTPHIYLAFDGAEAFAREQLSDQEILVYILHASHSIGWWSPITRQGVETKDPSHFITEQNIERLRQAKEANRVQIDYTQPMKGSQQAPQDTPAPADDNSQTGTVGCVAVDAAGNLATATSTGGLVNKMAGRIGDTPVVGAGTYANALCAVSATGKGEEIMRHTVARDVAALMEHRGLRLRDAAARVVAGAPRGAVGLVAVSRTGEVCMAHNTTAMFRACATEAGHEEVGIWTDADAPMESVSVAL</sequence>
<dbReference type="SUPFAM" id="SSF56235">
    <property type="entry name" value="N-terminal nucleophile aminohydrolases (Ntn hydrolases)"/>
    <property type="match status" value="1"/>
</dbReference>
<evidence type="ECO:0000256" key="9">
    <source>
        <dbReference type="PIRSR" id="PIRSR600246-3"/>
    </source>
</evidence>
<keyword evidence="12" id="KW-1185">Reference proteome</keyword>
<gene>
    <name evidence="11" type="ORF">SEVIR_9G173300v2</name>
</gene>
<proteinExistence type="predicted"/>
<keyword evidence="4" id="KW-0645">Protease</keyword>
<evidence type="ECO:0000256" key="4">
    <source>
        <dbReference type="ARBA" id="ARBA00022670"/>
    </source>
</evidence>
<organism evidence="11 12">
    <name type="scientific">Setaria viridis</name>
    <name type="common">Green bristlegrass</name>
    <name type="synonym">Setaria italica subsp. viridis</name>
    <dbReference type="NCBI Taxonomy" id="4556"/>
    <lineage>
        <taxon>Eukaryota</taxon>
        <taxon>Viridiplantae</taxon>
        <taxon>Streptophyta</taxon>
        <taxon>Embryophyta</taxon>
        <taxon>Tracheophyta</taxon>
        <taxon>Spermatophyta</taxon>
        <taxon>Magnoliopsida</taxon>
        <taxon>Liliopsida</taxon>
        <taxon>Poales</taxon>
        <taxon>Poaceae</taxon>
        <taxon>PACMAD clade</taxon>
        <taxon>Panicoideae</taxon>
        <taxon>Panicodae</taxon>
        <taxon>Paniceae</taxon>
        <taxon>Cenchrinae</taxon>
        <taxon>Setaria</taxon>
    </lineage>
</organism>
<dbReference type="EC" id="3.4.19.5" evidence="3"/>
<dbReference type="Pfam" id="PF01112">
    <property type="entry name" value="Asparaginase_2"/>
    <property type="match status" value="2"/>
</dbReference>
<dbReference type="GO" id="GO:0006508">
    <property type="term" value="P:proteolysis"/>
    <property type="evidence" value="ECO:0007669"/>
    <property type="project" value="UniProtKB-KW"/>
</dbReference>
<accession>A0A4U6SWE2</accession>
<keyword evidence="6" id="KW-0068">Autocatalytic cleavage</keyword>
<dbReference type="Gramene" id="TKV92624">
    <property type="protein sequence ID" value="TKV92624"/>
    <property type="gene ID" value="SEVIR_9G173300v2"/>
</dbReference>
<comment type="catalytic activity">
    <reaction evidence="1">
        <text>Cleavage of a beta-linked Asp residue from the N-terminus of a polypeptide.</text>
        <dbReference type="EC" id="3.4.19.5"/>
    </reaction>
</comment>
<dbReference type="Proteomes" id="UP000298652">
    <property type="component" value="Chromosome 9"/>
</dbReference>